<keyword evidence="9 10" id="KW-0472">Membrane</keyword>
<keyword evidence="5 10" id="KW-0145">Chemotaxis</keyword>
<accession>A0A0E4C8S7</accession>
<evidence type="ECO:0000256" key="4">
    <source>
        <dbReference type="ARBA" id="ARBA00022475"/>
    </source>
</evidence>
<dbReference type="GO" id="GO:0005886">
    <property type="term" value="C:plasma membrane"/>
    <property type="evidence" value="ECO:0007669"/>
    <property type="project" value="UniProtKB-SubCell"/>
</dbReference>
<keyword evidence="6 10" id="KW-0812">Transmembrane</keyword>
<evidence type="ECO:0000256" key="6">
    <source>
        <dbReference type="ARBA" id="ARBA00022692"/>
    </source>
</evidence>
<evidence type="ECO:0000256" key="8">
    <source>
        <dbReference type="ARBA" id="ARBA00022989"/>
    </source>
</evidence>
<comment type="similarity">
    <text evidence="3 10">Belongs to the FliL family.</text>
</comment>
<evidence type="ECO:0000256" key="10">
    <source>
        <dbReference type="RuleBase" id="RU364125"/>
    </source>
</evidence>
<gene>
    <name evidence="11" type="ORF">1581</name>
</gene>
<protein>
    <recommendedName>
        <fullName evidence="10">Flagellar protein FliL</fullName>
    </recommendedName>
</protein>
<evidence type="ECO:0000256" key="3">
    <source>
        <dbReference type="ARBA" id="ARBA00008281"/>
    </source>
</evidence>
<dbReference type="Pfam" id="PF03748">
    <property type="entry name" value="FliL"/>
    <property type="match status" value="1"/>
</dbReference>
<evidence type="ECO:0000256" key="1">
    <source>
        <dbReference type="ARBA" id="ARBA00002254"/>
    </source>
</evidence>
<organism evidence="11 12">
    <name type="scientific">Syntrophomonas zehnderi OL-4</name>
    <dbReference type="NCBI Taxonomy" id="690567"/>
    <lineage>
        <taxon>Bacteria</taxon>
        <taxon>Bacillati</taxon>
        <taxon>Bacillota</taxon>
        <taxon>Clostridia</taxon>
        <taxon>Eubacteriales</taxon>
        <taxon>Syntrophomonadaceae</taxon>
        <taxon>Syntrophomonas</taxon>
    </lineage>
</organism>
<dbReference type="RefSeq" id="WP_242847509.1">
    <property type="nucleotide sequence ID" value="NZ_CGIH01000027.1"/>
</dbReference>
<evidence type="ECO:0000256" key="2">
    <source>
        <dbReference type="ARBA" id="ARBA00004162"/>
    </source>
</evidence>
<dbReference type="GO" id="GO:0006935">
    <property type="term" value="P:chemotaxis"/>
    <property type="evidence" value="ECO:0007669"/>
    <property type="project" value="UniProtKB-KW"/>
</dbReference>
<proteinExistence type="inferred from homology"/>
<name>A0A0E4C8S7_9FIRM</name>
<reference evidence="11 12" key="1">
    <citation type="submission" date="2015-03" db="EMBL/GenBank/DDBJ databases">
        <authorList>
            <person name="Murphy D."/>
        </authorList>
    </citation>
    <scope>NUCLEOTIDE SEQUENCE [LARGE SCALE GENOMIC DNA]</scope>
    <source>
        <strain evidence="11 12">OL-4</strain>
    </source>
</reference>
<dbReference type="GO" id="GO:0071978">
    <property type="term" value="P:bacterial-type flagellum-dependent swarming motility"/>
    <property type="evidence" value="ECO:0007669"/>
    <property type="project" value="TreeGrafter"/>
</dbReference>
<feature type="transmembrane region" description="Helical" evidence="10">
    <location>
        <begin position="20"/>
        <end position="39"/>
    </location>
</feature>
<keyword evidence="12" id="KW-1185">Reference proteome</keyword>
<evidence type="ECO:0000256" key="7">
    <source>
        <dbReference type="ARBA" id="ARBA00022779"/>
    </source>
</evidence>
<comment type="subcellular location">
    <subcellularLocation>
        <location evidence="2">Cell membrane</location>
        <topology evidence="2">Single-pass membrane protein</topology>
    </subcellularLocation>
</comment>
<dbReference type="EMBL" id="CGIH01000027">
    <property type="protein sequence ID" value="CFX65220.1"/>
    <property type="molecule type" value="Genomic_DNA"/>
</dbReference>
<keyword evidence="11" id="KW-0966">Cell projection</keyword>
<dbReference type="Proteomes" id="UP000045545">
    <property type="component" value="Unassembled WGS sequence"/>
</dbReference>
<dbReference type="GO" id="GO:0009425">
    <property type="term" value="C:bacterial-type flagellum basal body"/>
    <property type="evidence" value="ECO:0007669"/>
    <property type="project" value="InterPro"/>
</dbReference>
<dbReference type="PANTHER" id="PTHR35091:SF2">
    <property type="entry name" value="FLAGELLAR PROTEIN FLIL"/>
    <property type="match status" value="1"/>
</dbReference>
<keyword evidence="8 10" id="KW-1133">Transmembrane helix</keyword>
<keyword evidence="7 10" id="KW-0283">Flagellar rotation</keyword>
<dbReference type="InterPro" id="IPR005503">
    <property type="entry name" value="FliL"/>
</dbReference>
<dbReference type="AlphaFoldDB" id="A0A0E4C8S7"/>
<keyword evidence="11" id="KW-0282">Flagellum</keyword>
<keyword evidence="11" id="KW-0969">Cilium</keyword>
<dbReference type="STRING" id="690567.1581"/>
<evidence type="ECO:0000256" key="9">
    <source>
        <dbReference type="ARBA" id="ARBA00023136"/>
    </source>
</evidence>
<dbReference type="PANTHER" id="PTHR35091">
    <property type="entry name" value="FLAGELLAR PROTEIN FLIL"/>
    <property type="match status" value="1"/>
</dbReference>
<comment type="function">
    <text evidence="1 10">Controls the rotational direction of flagella during chemotaxis.</text>
</comment>
<evidence type="ECO:0000256" key="5">
    <source>
        <dbReference type="ARBA" id="ARBA00022500"/>
    </source>
</evidence>
<sequence length="158" mass="17492">MLTEENNSEVKQKIGLDLKIILIGLIIFLVAMGASYFLMKSLMAPLLPQKEEKSNPAVVSGGLVPVGEIATNITDVAGNRYLKVEVTIEVKDKKSSETVAEYMPVIRDKIISILSSKTAADLDPVNRDNLKEEIKSELNQKFGKGCIQSIYFNNFIMQ</sequence>
<evidence type="ECO:0000313" key="12">
    <source>
        <dbReference type="Proteomes" id="UP000045545"/>
    </source>
</evidence>
<keyword evidence="4 10" id="KW-1003">Cell membrane</keyword>
<evidence type="ECO:0000313" key="11">
    <source>
        <dbReference type="EMBL" id="CFX65220.1"/>
    </source>
</evidence>